<evidence type="ECO:0000256" key="4">
    <source>
        <dbReference type="RuleBase" id="RU003968"/>
    </source>
</evidence>
<dbReference type="GO" id="GO:0016614">
    <property type="term" value="F:oxidoreductase activity, acting on CH-OH group of donors"/>
    <property type="evidence" value="ECO:0007669"/>
    <property type="project" value="InterPro"/>
</dbReference>
<dbReference type="PIRSF" id="PIRSF000137">
    <property type="entry name" value="Alcohol_oxidase"/>
    <property type="match status" value="1"/>
</dbReference>
<dbReference type="InterPro" id="IPR012132">
    <property type="entry name" value="GMC_OxRdtase"/>
</dbReference>
<dbReference type="GeneID" id="85306548"/>
<evidence type="ECO:0000259" key="5">
    <source>
        <dbReference type="PROSITE" id="PS00623"/>
    </source>
</evidence>
<dbReference type="Pfam" id="PF05199">
    <property type="entry name" value="GMC_oxred_C"/>
    <property type="match status" value="1"/>
</dbReference>
<feature type="domain" description="Glucose-methanol-choline oxidoreductase N-terminal" evidence="5">
    <location>
        <begin position="82"/>
        <end position="105"/>
    </location>
</feature>
<comment type="similarity">
    <text evidence="1 4">Belongs to the GMC oxidoreductase family.</text>
</comment>
<reference evidence="7" key="1">
    <citation type="submission" date="2023-06" db="EMBL/GenBank/DDBJ databases">
        <title>Genome-scale phylogeny and comparative genomics of the fungal order Sordariales.</title>
        <authorList>
            <consortium name="Lawrence Berkeley National Laboratory"/>
            <person name="Hensen N."/>
            <person name="Bonometti L."/>
            <person name="Westerberg I."/>
            <person name="Brannstrom I.O."/>
            <person name="Guillou S."/>
            <person name="Cros-Aarteil S."/>
            <person name="Calhoun S."/>
            <person name="Haridas S."/>
            <person name="Kuo A."/>
            <person name="Mondo S."/>
            <person name="Pangilinan J."/>
            <person name="Riley R."/>
            <person name="Labutti K."/>
            <person name="Andreopoulos B."/>
            <person name="Lipzen A."/>
            <person name="Chen C."/>
            <person name="Yanf M."/>
            <person name="Daum C."/>
            <person name="Ng V."/>
            <person name="Clum A."/>
            <person name="Steindorff A."/>
            <person name="Ohm R."/>
            <person name="Martin F."/>
            <person name="Silar P."/>
            <person name="Natvig D."/>
            <person name="Lalanne C."/>
            <person name="Gautier V."/>
            <person name="Ament-Velasquez S.L."/>
            <person name="Kruys A."/>
            <person name="Hutchinson M.I."/>
            <person name="Powell A.J."/>
            <person name="Barry K."/>
            <person name="Miller A.N."/>
            <person name="Grigoriev I.V."/>
            <person name="Debuchy R."/>
            <person name="Gladieux P."/>
            <person name="Thoren M.H."/>
            <person name="Johannesson H."/>
        </authorList>
    </citation>
    <scope>NUCLEOTIDE SEQUENCE</scope>
    <source>
        <strain evidence="7">8032-3</strain>
    </source>
</reference>
<protein>
    <submittedName>
        <fullName evidence="7">Alcohol oxidase</fullName>
    </submittedName>
</protein>
<dbReference type="RefSeq" id="XP_060278225.1">
    <property type="nucleotide sequence ID" value="XM_060423361.1"/>
</dbReference>
<dbReference type="EMBL" id="MU839044">
    <property type="protein sequence ID" value="KAK1762012.1"/>
    <property type="molecule type" value="Genomic_DNA"/>
</dbReference>
<accession>A0AAJ0FCD4</accession>
<keyword evidence="8" id="KW-1185">Reference proteome</keyword>
<dbReference type="GO" id="GO:0050660">
    <property type="term" value="F:flavin adenine dinucleotide binding"/>
    <property type="evidence" value="ECO:0007669"/>
    <property type="project" value="InterPro"/>
</dbReference>
<keyword evidence="4" id="KW-0285">Flavoprotein</keyword>
<dbReference type="InterPro" id="IPR000172">
    <property type="entry name" value="GMC_OxRdtase_N"/>
</dbReference>
<evidence type="ECO:0000256" key="1">
    <source>
        <dbReference type="ARBA" id="ARBA00010790"/>
    </source>
</evidence>
<evidence type="ECO:0000256" key="2">
    <source>
        <dbReference type="PIRSR" id="PIRSR000137-1"/>
    </source>
</evidence>
<keyword evidence="3 4" id="KW-0274">FAD</keyword>
<dbReference type="AlphaFoldDB" id="A0AAJ0FCD4"/>
<dbReference type="SUPFAM" id="SSF54373">
    <property type="entry name" value="FAD-linked reductases, C-terminal domain"/>
    <property type="match status" value="1"/>
</dbReference>
<dbReference type="PROSITE" id="PS00624">
    <property type="entry name" value="GMC_OXRED_2"/>
    <property type="match status" value="1"/>
</dbReference>
<dbReference type="SUPFAM" id="SSF51905">
    <property type="entry name" value="FAD/NAD(P)-binding domain"/>
    <property type="match status" value="1"/>
</dbReference>
<dbReference type="Pfam" id="PF00732">
    <property type="entry name" value="GMC_oxred_N"/>
    <property type="match status" value="1"/>
</dbReference>
<evidence type="ECO:0000313" key="8">
    <source>
        <dbReference type="Proteomes" id="UP001244011"/>
    </source>
</evidence>
<feature type="binding site" evidence="3">
    <location>
        <begin position="496"/>
        <end position="497"/>
    </location>
    <ligand>
        <name>FAD</name>
        <dbReference type="ChEBI" id="CHEBI:57692"/>
    </ligand>
</feature>
<feature type="active site" description="Proton donor" evidence="2">
    <location>
        <position position="497"/>
    </location>
</feature>
<dbReference type="Proteomes" id="UP001244011">
    <property type="component" value="Unassembled WGS sequence"/>
</dbReference>
<feature type="active site" description="Proton acceptor" evidence="2">
    <location>
        <position position="535"/>
    </location>
</feature>
<feature type="binding site" evidence="3">
    <location>
        <position position="221"/>
    </location>
    <ligand>
        <name>FAD</name>
        <dbReference type="ChEBI" id="CHEBI:57692"/>
    </ligand>
</feature>
<feature type="domain" description="Glucose-methanol-choline oxidoreductase N-terminal" evidence="6">
    <location>
        <begin position="258"/>
        <end position="272"/>
    </location>
</feature>
<proteinExistence type="inferred from homology"/>
<name>A0AAJ0FCD4_9PEZI</name>
<comment type="cofactor">
    <cofactor evidence="3">
        <name>FAD</name>
        <dbReference type="ChEBI" id="CHEBI:57692"/>
    </cofactor>
</comment>
<gene>
    <name evidence="7" type="ORF">QBC33DRAFT_293732</name>
</gene>
<dbReference type="Gene3D" id="3.50.50.60">
    <property type="entry name" value="FAD/NAD(P)-binding domain"/>
    <property type="match status" value="1"/>
</dbReference>
<dbReference type="PROSITE" id="PS00623">
    <property type="entry name" value="GMC_OXRED_1"/>
    <property type="match status" value="1"/>
</dbReference>
<evidence type="ECO:0000313" key="7">
    <source>
        <dbReference type="EMBL" id="KAK1762012.1"/>
    </source>
</evidence>
<dbReference type="PANTHER" id="PTHR11552">
    <property type="entry name" value="GLUCOSE-METHANOL-CHOLINE GMC OXIDOREDUCTASE"/>
    <property type="match status" value="1"/>
</dbReference>
<evidence type="ECO:0000256" key="3">
    <source>
        <dbReference type="PIRSR" id="PIRSR000137-2"/>
    </source>
</evidence>
<organism evidence="7 8">
    <name type="scientific">Phialemonium atrogriseum</name>
    <dbReference type="NCBI Taxonomy" id="1093897"/>
    <lineage>
        <taxon>Eukaryota</taxon>
        <taxon>Fungi</taxon>
        <taxon>Dikarya</taxon>
        <taxon>Ascomycota</taxon>
        <taxon>Pezizomycotina</taxon>
        <taxon>Sordariomycetes</taxon>
        <taxon>Sordariomycetidae</taxon>
        <taxon>Cephalothecales</taxon>
        <taxon>Cephalothecaceae</taxon>
        <taxon>Phialemonium</taxon>
    </lineage>
</organism>
<dbReference type="InterPro" id="IPR007867">
    <property type="entry name" value="GMC_OxRtase_C"/>
</dbReference>
<comment type="caution">
    <text evidence="7">The sequence shown here is derived from an EMBL/GenBank/DDBJ whole genome shotgun (WGS) entry which is preliminary data.</text>
</comment>
<dbReference type="InterPro" id="IPR036188">
    <property type="entry name" value="FAD/NAD-bd_sf"/>
</dbReference>
<dbReference type="Gene3D" id="3.30.560.10">
    <property type="entry name" value="Glucose Oxidase, domain 3"/>
    <property type="match status" value="1"/>
</dbReference>
<sequence>MGSAVYDYLIVGGGLSGCVVASRLRQYDETAKVLVIEAGQDTRSRTDILEPQVLNLGGELDWQYETDPAPGIANRSVVVNQGKGVGGGTAINSGGWTRGAAVDFDEWAAVVGDERWSYKGQLPWFKKTEHWFESNNPDQHGQNGPIHVATADSTGRKYPLGEHVASAWDELGVPKLPDLDQNAGSNIGRAYLCEARRVGKRQLSSSVYPLDGVTVLTDTLVKRVVLDRDAASGTLKCTGVELADGTIVSSKSVISSAGTFRSPQLLLLSGIGPSAHLKEMGIETLVDLPDVGQGLTDHMSFFQHWRLRDPSPGYTLGSSNPVLQQPQFGLGVPMDWIVCTDVPKGGLAEAIEKDEGAAPDASQHPLLSRPRTFIESILLYAKLPFPGVPMDADHLTTGVVSFLPTSRGSVTLRSVKPEDAPKIQLNYLATEVDKYVYRSGLRQLARLMLDTQFGREFVAGESVPEALSGLGVSPLSPSDSDEKLDQRLALTGGTTWHPSGTCSMGKVVDSQLRVRGVEGLWVVDASVLPVPLSAHIQAPLYGLAEQAAAIIAGRA</sequence>
<dbReference type="PANTHER" id="PTHR11552:SF123">
    <property type="entry name" value="GMC OXIDOREDUCTASE (AFU_ORTHOLOGUE AFUA_2G01770)-RELATED"/>
    <property type="match status" value="1"/>
</dbReference>
<evidence type="ECO:0000259" key="6">
    <source>
        <dbReference type="PROSITE" id="PS00624"/>
    </source>
</evidence>